<dbReference type="PANTHER" id="PTHR43459">
    <property type="entry name" value="ENOYL-COA HYDRATASE"/>
    <property type="match status" value="1"/>
</dbReference>
<proteinExistence type="predicted"/>
<dbReference type="Pfam" id="PF00378">
    <property type="entry name" value="ECH_1"/>
    <property type="match status" value="1"/>
</dbReference>
<gene>
    <name evidence="1" type="ORF">A176_005225</name>
</gene>
<dbReference type="InterPro" id="IPR029045">
    <property type="entry name" value="ClpP/crotonase-like_dom_sf"/>
</dbReference>
<evidence type="ECO:0000313" key="1">
    <source>
        <dbReference type="EMBL" id="AKQ68313.1"/>
    </source>
</evidence>
<evidence type="ECO:0000313" key="2">
    <source>
        <dbReference type="Proteomes" id="UP000009026"/>
    </source>
</evidence>
<dbReference type="KEGG" id="mym:A176_005225"/>
<reference evidence="1 2" key="1">
    <citation type="journal article" date="2016" name="PLoS ONE">
        <title>Complete Genome Sequence and Comparative Genomics of a Novel Myxobacterium Myxococcus hansupus.</title>
        <authorList>
            <person name="Sharma G."/>
            <person name="Narwani T."/>
            <person name="Subramanian S."/>
        </authorList>
    </citation>
    <scope>NUCLEOTIDE SEQUENCE [LARGE SCALE GENOMIC DNA]</scope>
    <source>
        <strain evidence="2">mixupus</strain>
    </source>
</reference>
<dbReference type="InterPro" id="IPR001753">
    <property type="entry name" value="Enoyl-CoA_hydra/iso"/>
</dbReference>
<dbReference type="eggNOG" id="COG1024">
    <property type="taxonomic scope" value="Bacteria"/>
</dbReference>
<dbReference type="RefSeq" id="WP_002633103.1">
    <property type="nucleotide sequence ID" value="NZ_CP012109.1"/>
</dbReference>
<dbReference type="Gene3D" id="3.90.226.10">
    <property type="entry name" value="2-enoyl-CoA Hydratase, Chain A, domain 1"/>
    <property type="match status" value="1"/>
</dbReference>
<accession>A0A0H4X340</accession>
<dbReference type="Proteomes" id="UP000009026">
    <property type="component" value="Chromosome"/>
</dbReference>
<dbReference type="STRING" id="1297742.A176_005225"/>
<dbReference type="PANTHER" id="PTHR43459:SF1">
    <property type="entry name" value="EG:BACN32G11.4 PROTEIN"/>
    <property type="match status" value="1"/>
</dbReference>
<dbReference type="AlphaFoldDB" id="A0A0H4X340"/>
<sequence>MSEFGLIEITEKDDVFTIEIAGLNGKTHAGLARVFRRAHESDARVVVVTGKDKSFLAPEKYEFEWVKKLGIYKDMLQIFKEAEDIVRDQINCEKVTIAKVYAPGAHSMGASIALACDFVYASEDATFSDPHLSGFGVPPGDGGALLWPTRIGLSRAREFLMTDRACTAKEAYEIGLINKVAPVDQLDAEVDALIKKLLSYDPLGLKMTKKWLNQYLQQNMNIVGMGSLFAEGMVLASGNFAQKTEAYGKQLEAEGKRKG</sequence>
<dbReference type="CDD" id="cd06558">
    <property type="entry name" value="crotonase-like"/>
    <property type="match status" value="1"/>
</dbReference>
<dbReference type="PATRIC" id="fig|1297742.4.peg.5304"/>
<dbReference type="SUPFAM" id="SSF52096">
    <property type="entry name" value="ClpP/crotonase"/>
    <property type="match status" value="1"/>
</dbReference>
<protein>
    <submittedName>
        <fullName evidence="1">Enoyl-CoA hydratase</fullName>
    </submittedName>
</protein>
<dbReference type="EMBL" id="CP012109">
    <property type="protein sequence ID" value="AKQ68313.1"/>
    <property type="molecule type" value="Genomic_DNA"/>
</dbReference>
<organism evidence="1 2">
    <name type="scientific">Pseudomyxococcus hansupus</name>
    <dbReference type="NCBI Taxonomy" id="1297742"/>
    <lineage>
        <taxon>Bacteria</taxon>
        <taxon>Pseudomonadati</taxon>
        <taxon>Myxococcota</taxon>
        <taxon>Myxococcia</taxon>
        <taxon>Myxococcales</taxon>
        <taxon>Cystobacterineae</taxon>
        <taxon>Myxococcaceae</taxon>
        <taxon>Pseudomyxococcus</taxon>
    </lineage>
</organism>
<dbReference type="OrthoDB" id="5365311at2"/>
<name>A0A0H4X340_9BACT</name>
<keyword evidence="2" id="KW-1185">Reference proteome</keyword>
<dbReference type="GO" id="GO:0003824">
    <property type="term" value="F:catalytic activity"/>
    <property type="evidence" value="ECO:0007669"/>
    <property type="project" value="UniProtKB-ARBA"/>
</dbReference>